<evidence type="ECO:0000256" key="2">
    <source>
        <dbReference type="ARBA" id="ARBA00022516"/>
    </source>
</evidence>
<keyword evidence="7" id="KW-0067">ATP-binding</keyword>
<dbReference type="Gene3D" id="3.40.50.10330">
    <property type="entry name" value="Probable inorganic polyphosphate/atp-NAD kinase, domain 1"/>
    <property type="match status" value="1"/>
</dbReference>
<keyword evidence="5" id="KW-0547">Nucleotide-binding</keyword>
<keyword evidence="14" id="KW-1185">Reference proteome</keyword>
<evidence type="ECO:0000256" key="9">
    <source>
        <dbReference type="ARBA" id="ARBA00023098"/>
    </source>
</evidence>
<proteinExistence type="predicted"/>
<dbReference type="Pfam" id="PF00781">
    <property type="entry name" value="DAGK_cat"/>
    <property type="match status" value="1"/>
</dbReference>
<comment type="caution">
    <text evidence="13">The sequence shown here is derived from an EMBL/GenBank/DDBJ whole genome shotgun (WGS) entry which is preliminary data.</text>
</comment>
<dbReference type="PANTHER" id="PTHR12358">
    <property type="entry name" value="SPHINGOSINE KINASE"/>
    <property type="match status" value="1"/>
</dbReference>
<name>A0ABW6A5P0_9BACT</name>
<evidence type="ECO:0000256" key="4">
    <source>
        <dbReference type="ARBA" id="ARBA00022723"/>
    </source>
</evidence>
<comment type="cofactor">
    <cofactor evidence="1">
        <name>Mg(2+)</name>
        <dbReference type="ChEBI" id="CHEBI:18420"/>
    </cofactor>
</comment>
<evidence type="ECO:0000256" key="3">
    <source>
        <dbReference type="ARBA" id="ARBA00022679"/>
    </source>
</evidence>
<keyword evidence="3 13" id="KW-0808">Transferase</keyword>
<dbReference type="RefSeq" id="WP_386097626.1">
    <property type="nucleotide sequence ID" value="NZ_JBHUOZ010000002.1"/>
</dbReference>
<evidence type="ECO:0000313" key="13">
    <source>
        <dbReference type="EMBL" id="MFD2919921.1"/>
    </source>
</evidence>
<dbReference type="GO" id="GO:0016301">
    <property type="term" value="F:kinase activity"/>
    <property type="evidence" value="ECO:0007669"/>
    <property type="project" value="UniProtKB-KW"/>
</dbReference>
<keyword evidence="6 13" id="KW-0418">Kinase</keyword>
<evidence type="ECO:0000259" key="12">
    <source>
        <dbReference type="PROSITE" id="PS50146"/>
    </source>
</evidence>
<dbReference type="InterPro" id="IPR045540">
    <property type="entry name" value="YegS/DAGK_C"/>
</dbReference>
<keyword evidence="11" id="KW-1208">Phospholipid metabolism</keyword>
<dbReference type="PROSITE" id="PS50146">
    <property type="entry name" value="DAGK"/>
    <property type="match status" value="1"/>
</dbReference>
<dbReference type="EMBL" id="JBHUOZ010000002">
    <property type="protein sequence ID" value="MFD2919921.1"/>
    <property type="molecule type" value="Genomic_DNA"/>
</dbReference>
<dbReference type="InterPro" id="IPR050187">
    <property type="entry name" value="Lipid_Phosphate_FormReg"/>
</dbReference>
<evidence type="ECO:0000256" key="6">
    <source>
        <dbReference type="ARBA" id="ARBA00022777"/>
    </source>
</evidence>
<dbReference type="SUPFAM" id="SSF111331">
    <property type="entry name" value="NAD kinase/diacylglycerol kinase-like"/>
    <property type="match status" value="1"/>
</dbReference>
<evidence type="ECO:0000256" key="10">
    <source>
        <dbReference type="ARBA" id="ARBA00023209"/>
    </source>
</evidence>
<feature type="domain" description="DAGKc" evidence="12">
    <location>
        <begin position="1"/>
        <end position="129"/>
    </location>
</feature>
<keyword evidence="2" id="KW-0444">Lipid biosynthesis</keyword>
<evidence type="ECO:0000313" key="14">
    <source>
        <dbReference type="Proteomes" id="UP001597511"/>
    </source>
</evidence>
<dbReference type="SMART" id="SM00046">
    <property type="entry name" value="DAGKc"/>
    <property type="match status" value="1"/>
</dbReference>
<dbReference type="PANTHER" id="PTHR12358:SF106">
    <property type="entry name" value="LIPID KINASE YEGS"/>
    <property type="match status" value="1"/>
</dbReference>
<organism evidence="13 14">
    <name type="scientific">Terrimonas rubra</name>
    <dbReference type="NCBI Taxonomy" id="1035890"/>
    <lineage>
        <taxon>Bacteria</taxon>
        <taxon>Pseudomonadati</taxon>
        <taxon>Bacteroidota</taxon>
        <taxon>Chitinophagia</taxon>
        <taxon>Chitinophagales</taxon>
        <taxon>Chitinophagaceae</taxon>
        <taxon>Terrimonas</taxon>
    </lineage>
</organism>
<keyword evidence="8" id="KW-0460">Magnesium</keyword>
<accession>A0ABW6A5P0</accession>
<evidence type="ECO:0000256" key="8">
    <source>
        <dbReference type="ARBA" id="ARBA00022842"/>
    </source>
</evidence>
<reference evidence="14" key="1">
    <citation type="journal article" date="2019" name="Int. J. Syst. Evol. Microbiol.">
        <title>The Global Catalogue of Microorganisms (GCM) 10K type strain sequencing project: providing services to taxonomists for standard genome sequencing and annotation.</title>
        <authorList>
            <consortium name="The Broad Institute Genomics Platform"/>
            <consortium name="The Broad Institute Genome Sequencing Center for Infectious Disease"/>
            <person name="Wu L."/>
            <person name="Ma J."/>
        </authorList>
    </citation>
    <scope>NUCLEOTIDE SEQUENCE [LARGE SCALE GENOMIC DNA]</scope>
    <source>
        <strain evidence="14">KCTC 23299</strain>
    </source>
</reference>
<sequence>MSRKIIYIVNPISGTKGKQSLQALIEKRTTAQGIPYFIYPSVANGDYSFLHDIIKEEKITDVVAAGGDGTVSQVIHSLQPTGVNFGIIPCGSGNSLALATGIPKAPTKALQTIFAGKADKVDAFTVNDYFSCMLCGIGFDAKVAHDFAKQPTRGLAMYVKQSALNFFAAKSYAFEMAFDKQKIKVDAYFVSIANSNQFGNNVTIAPRANLSDGLLDIVIVTKQNKVNFVLQTLRQVTGFNSLQTARPIDTNRAVIYFQTDKIKVTNKDNAPLHIDGEPLETATVFDIHVKKNFFTLIQPA</sequence>
<dbReference type="InterPro" id="IPR005218">
    <property type="entry name" value="Diacylglycerol/lipid_kinase"/>
</dbReference>
<protein>
    <submittedName>
        <fullName evidence="13">Diacylglycerol/lipid kinase family protein</fullName>
        <ecNumber evidence="13">2.7.1.-</ecNumber>
    </submittedName>
</protein>
<dbReference type="Pfam" id="PF19279">
    <property type="entry name" value="YegS_C"/>
    <property type="match status" value="1"/>
</dbReference>
<evidence type="ECO:0000256" key="11">
    <source>
        <dbReference type="ARBA" id="ARBA00023264"/>
    </source>
</evidence>
<dbReference type="EC" id="2.7.1.-" evidence="13"/>
<dbReference type="NCBIfam" id="TIGR00147">
    <property type="entry name" value="YegS/Rv2252/BmrU family lipid kinase"/>
    <property type="match status" value="1"/>
</dbReference>
<keyword evidence="4" id="KW-0479">Metal-binding</keyword>
<keyword evidence="9" id="KW-0443">Lipid metabolism</keyword>
<evidence type="ECO:0000256" key="1">
    <source>
        <dbReference type="ARBA" id="ARBA00001946"/>
    </source>
</evidence>
<keyword evidence="10" id="KW-0594">Phospholipid biosynthesis</keyword>
<dbReference type="Proteomes" id="UP001597511">
    <property type="component" value="Unassembled WGS sequence"/>
</dbReference>
<evidence type="ECO:0000256" key="5">
    <source>
        <dbReference type="ARBA" id="ARBA00022741"/>
    </source>
</evidence>
<dbReference type="InterPro" id="IPR001206">
    <property type="entry name" value="Diacylglycerol_kinase_cat_dom"/>
</dbReference>
<dbReference type="InterPro" id="IPR017438">
    <property type="entry name" value="ATP-NAD_kinase_N"/>
</dbReference>
<evidence type="ECO:0000256" key="7">
    <source>
        <dbReference type="ARBA" id="ARBA00022840"/>
    </source>
</evidence>
<dbReference type="InterPro" id="IPR016064">
    <property type="entry name" value="NAD/diacylglycerol_kinase_sf"/>
</dbReference>
<gene>
    <name evidence="13" type="ORF">ACFS6H_09400</name>
</gene>
<dbReference type="Gene3D" id="2.60.200.40">
    <property type="match status" value="1"/>
</dbReference>